<evidence type="ECO:0000313" key="4">
    <source>
        <dbReference type="Proteomes" id="UP000044841"/>
    </source>
</evidence>
<sequence>MRTEGDSAISDSDYEEGGPSESIVSVDSDLGARQQEQKYVVEPLTPPANKEAPDSQPHTQEDAKPTVSGAGRSRVRSAAGLVLKFVLQVLVAYLAFIATAGPVPQLLSEAPCKHPALAKHFPHCTREAFPIVTPEGPVIVPEEPVIIPEEPIVAPDFVTLVRLQSRLGQVMEDTARSSKVAVDIKDSEMSLRDLRTMVTHSSLSNKDILGRSLKRFVTDAKATGGNLQQFGSRVWGAVDRVVTLNEHTLIMLENQPTERGLSKTYQKGLEDIWLQGIGLLDKTLRKLIHEAQDNIGALQRLDERLEGVEELVYAEQEAINDRETELKRQWVKETLGFNKEKHESHSTSLELLTVVKDNRESALKHVNEALLKLKQMSNDLDDLREGVATPMMITGSSNIPIETHIKSIRSGTERLVNGQTRMRQIEDDYRREKFATD</sequence>
<evidence type="ECO:0000313" key="3">
    <source>
        <dbReference type="EMBL" id="CUA68884.1"/>
    </source>
</evidence>
<organism evidence="3 4">
    <name type="scientific">Rhizoctonia solani</name>
    <dbReference type="NCBI Taxonomy" id="456999"/>
    <lineage>
        <taxon>Eukaryota</taxon>
        <taxon>Fungi</taxon>
        <taxon>Dikarya</taxon>
        <taxon>Basidiomycota</taxon>
        <taxon>Agaricomycotina</taxon>
        <taxon>Agaricomycetes</taxon>
        <taxon>Cantharellales</taxon>
        <taxon>Ceratobasidiaceae</taxon>
        <taxon>Rhizoctonia</taxon>
    </lineage>
</organism>
<accession>A0A0K6FSD9</accession>
<gene>
    <name evidence="3" type="ORF">RSOLAG22IIIB_08131</name>
</gene>
<feature type="region of interest" description="Disordered" evidence="1">
    <location>
        <begin position="1"/>
        <end position="71"/>
    </location>
</feature>
<keyword evidence="4" id="KW-1185">Reference proteome</keyword>
<evidence type="ECO:0000256" key="2">
    <source>
        <dbReference type="SAM" id="Phobius"/>
    </source>
</evidence>
<keyword evidence="2" id="KW-0472">Membrane</keyword>
<feature type="transmembrane region" description="Helical" evidence="2">
    <location>
        <begin position="81"/>
        <end position="103"/>
    </location>
</feature>
<evidence type="ECO:0000256" key="1">
    <source>
        <dbReference type="SAM" id="MobiDB-lite"/>
    </source>
</evidence>
<proteinExistence type="predicted"/>
<name>A0A0K6FSD9_9AGAM</name>
<dbReference type="AlphaFoldDB" id="A0A0K6FSD9"/>
<dbReference type="EMBL" id="CYGV01000558">
    <property type="protein sequence ID" value="CUA68884.1"/>
    <property type="molecule type" value="Genomic_DNA"/>
</dbReference>
<keyword evidence="2" id="KW-1133">Transmembrane helix</keyword>
<protein>
    <submittedName>
        <fullName evidence="3">Uncharacterized protein</fullName>
    </submittedName>
</protein>
<dbReference type="Proteomes" id="UP000044841">
    <property type="component" value="Unassembled WGS sequence"/>
</dbReference>
<keyword evidence="2" id="KW-0812">Transmembrane</keyword>
<reference evidence="3 4" key="1">
    <citation type="submission" date="2015-07" db="EMBL/GenBank/DDBJ databases">
        <authorList>
            <person name="Noorani M."/>
        </authorList>
    </citation>
    <scope>NUCLEOTIDE SEQUENCE [LARGE SCALE GENOMIC DNA]</scope>
    <source>
        <strain evidence="3">BBA 69670</strain>
    </source>
</reference>